<reference evidence="3" key="1">
    <citation type="journal article" date="2023" name="Access Microbiol">
        <title>De-novo genome assembly for Akanthomyces muscarius, a biocontrol agent of insect agricultural pests.</title>
        <authorList>
            <person name="Erdos Z."/>
            <person name="Studholme D.J."/>
            <person name="Raymond B."/>
            <person name="Sharma M."/>
        </authorList>
    </citation>
    <scope>NUCLEOTIDE SEQUENCE</scope>
    <source>
        <strain evidence="3">Ve6</strain>
    </source>
</reference>
<feature type="transmembrane region" description="Helical" evidence="2">
    <location>
        <begin position="143"/>
        <end position="168"/>
    </location>
</feature>
<dbReference type="PANTHER" id="PTHR35394">
    <property type="entry name" value="DUF3176 DOMAIN-CONTAINING PROTEIN"/>
    <property type="match status" value="1"/>
</dbReference>
<name>A0A9W8UQY8_AKAMU</name>
<organism evidence="3 4">
    <name type="scientific">Akanthomyces muscarius</name>
    <name type="common">Entomopathogenic fungus</name>
    <name type="synonym">Lecanicillium muscarium</name>
    <dbReference type="NCBI Taxonomy" id="2231603"/>
    <lineage>
        <taxon>Eukaryota</taxon>
        <taxon>Fungi</taxon>
        <taxon>Dikarya</taxon>
        <taxon>Ascomycota</taxon>
        <taxon>Pezizomycotina</taxon>
        <taxon>Sordariomycetes</taxon>
        <taxon>Hypocreomycetidae</taxon>
        <taxon>Hypocreales</taxon>
        <taxon>Cordycipitaceae</taxon>
        <taxon>Akanthomyces</taxon>
    </lineage>
</organism>
<evidence type="ECO:0000256" key="2">
    <source>
        <dbReference type="SAM" id="Phobius"/>
    </source>
</evidence>
<proteinExistence type="predicted"/>
<evidence type="ECO:0000256" key="1">
    <source>
        <dbReference type="SAM" id="MobiDB-lite"/>
    </source>
</evidence>
<dbReference type="AlphaFoldDB" id="A0A9W8UQY8"/>
<accession>A0A9W8UQY8</accession>
<keyword evidence="2" id="KW-0812">Transmembrane</keyword>
<feature type="transmembrane region" description="Helical" evidence="2">
    <location>
        <begin position="36"/>
        <end position="57"/>
    </location>
</feature>
<feature type="region of interest" description="Disordered" evidence="1">
    <location>
        <begin position="88"/>
        <end position="109"/>
    </location>
</feature>
<gene>
    <name evidence="3" type="ORF">LMH87_007735</name>
</gene>
<keyword evidence="2" id="KW-1133">Transmembrane helix</keyword>
<dbReference type="KEGG" id="amus:LMH87_007735"/>
<feature type="compositionally biased region" description="Low complexity" evidence="1">
    <location>
        <begin position="93"/>
        <end position="105"/>
    </location>
</feature>
<dbReference type="PANTHER" id="PTHR35394:SF6">
    <property type="entry name" value="DUF3176 DOMAIN-CONTAINING PROTEIN"/>
    <property type="match status" value="1"/>
</dbReference>
<dbReference type="Pfam" id="PF11374">
    <property type="entry name" value="DUF3176"/>
    <property type="match status" value="1"/>
</dbReference>
<evidence type="ECO:0000313" key="3">
    <source>
        <dbReference type="EMBL" id="KAJ4159793.1"/>
    </source>
</evidence>
<dbReference type="InterPro" id="IPR021514">
    <property type="entry name" value="DUF3176"/>
</dbReference>
<dbReference type="RefSeq" id="XP_056057598.1">
    <property type="nucleotide sequence ID" value="XM_056198892.1"/>
</dbReference>
<comment type="caution">
    <text evidence="3">The sequence shown here is derived from an EMBL/GenBank/DDBJ whole genome shotgun (WGS) entry which is preliminary data.</text>
</comment>
<evidence type="ECO:0000313" key="4">
    <source>
        <dbReference type="Proteomes" id="UP001144673"/>
    </source>
</evidence>
<protein>
    <submittedName>
        <fullName evidence="3">Uncharacterized protein</fullName>
    </submittedName>
</protein>
<dbReference type="GeneID" id="80894894"/>
<dbReference type="Proteomes" id="UP001144673">
    <property type="component" value="Unassembled WGS sequence"/>
</dbReference>
<dbReference type="EMBL" id="JAJHUN010000003">
    <property type="protein sequence ID" value="KAJ4159793.1"/>
    <property type="molecule type" value="Genomic_DNA"/>
</dbReference>
<sequence>MTSSSSLQTLSVNNARLTFGDQGLARNHGLSPEMKVGVGVGICVVVGLIAFGVLLLLGRKRKTRPHEATHNDTLLSESHSLGSTFHTHRKPFSSVQSSDMSTESSSGDEDYHAVSMSEVPNNANNGVNQLQEHRRQLFDGASLWTWEMLSLFVSALSLASIIIILNVYEDRQLDEWTPKISINAVVSVLSAVFKGSLAMPGTEGISQLKWLIFTQQPQTLSALDVYDRASRSIWGSAMMIFGQFKSESRAYLASFGAALALIALATDPFAQATMSFYSCARNGTEIASIPRANTYNVINDKYNPTIFKAPFNKVMQLAPYRGLIDPQAGSSASVSISCATGNCTFPDDGGATFNSLAMCSQAWDITDRIGAEKSPSSYGYEYSLGPDIATTGDGLNMSFVAGPHTSFKDSAESLEPH</sequence>
<keyword evidence="2" id="KW-0472">Membrane</keyword>
<keyword evidence="4" id="KW-1185">Reference proteome</keyword>